<evidence type="ECO:0000313" key="2">
    <source>
        <dbReference type="Proteomes" id="UP000033882"/>
    </source>
</evidence>
<dbReference type="EMBL" id="LCPB01000003">
    <property type="protein sequence ID" value="KKU90399.1"/>
    <property type="molecule type" value="Genomic_DNA"/>
</dbReference>
<organism evidence="1 2">
    <name type="scientific">Candidatus Wolfebacteria bacterium GW2011_GWA2_47_9b</name>
    <dbReference type="NCBI Taxonomy" id="1619005"/>
    <lineage>
        <taxon>Bacteria</taxon>
        <taxon>Candidatus Wolfeibacteriota</taxon>
    </lineage>
</organism>
<reference evidence="1 2" key="1">
    <citation type="journal article" date="2015" name="Nature">
        <title>rRNA introns, odd ribosomes, and small enigmatic genomes across a large radiation of phyla.</title>
        <authorList>
            <person name="Brown C.T."/>
            <person name="Hug L.A."/>
            <person name="Thomas B.C."/>
            <person name="Sharon I."/>
            <person name="Castelle C.J."/>
            <person name="Singh A."/>
            <person name="Wilkins M.J."/>
            <person name="Williams K.H."/>
            <person name="Banfield J.F."/>
        </authorList>
    </citation>
    <scope>NUCLEOTIDE SEQUENCE [LARGE SCALE GENOMIC DNA]</scope>
</reference>
<accession>A0A0G1U8J5</accession>
<protein>
    <submittedName>
        <fullName evidence="1">Uncharacterized protein</fullName>
    </submittedName>
</protein>
<name>A0A0G1U8J5_9BACT</name>
<dbReference type="Proteomes" id="UP000033882">
    <property type="component" value="Unassembled WGS sequence"/>
</dbReference>
<proteinExistence type="predicted"/>
<evidence type="ECO:0000313" key="1">
    <source>
        <dbReference type="EMBL" id="KKU90399.1"/>
    </source>
</evidence>
<dbReference type="AlphaFoldDB" id="A0A0G1U8J5"/>
<sequence>MHAPNASELSKRKKLKQRHKKIDLRVDFFVEKINEVRYGETVQERAVV</sequence>
<gene>
    <name evidence="1" type="ORF">UY19_C0003G0054</name>
</gene>
<comment type="caution">
    <text evidence="1">The sequence shown here is derived from an EMBL/GenBank/DDBJ whole genome shotgun (WGS) entry which is preliminary data.</text>
</comment>